<dbReference type="Proteomes" id="UP000070720">
    <property type="component" value="Chromosome 2"/>
</dbReference>
<sequence>MAIGRVGRLNQPFSDGEPAITSTIVLLPKCARLIEAIVITRQSSSTPDAS</sequence>
<evidence type="ECO:0000313" key="2">
    <source>
        <dbReference type="EnsemblFungi" id="CEF76387"/>
    </source>
</evidence>
<name>A0A098DD77_GIBZE</name>
<organism evidence="1 3">
    <name type="scientific">Gibberella zeae (strain ATCC MYA-4620 / CBS 123657 / FGSC 9075 / NRRL 31084 / PH-1)</name>
    <name type="common">Wheat head blight fungus</name>
    <name type="synonym">Fusarium graminearum</name>
    <dbReference type="NCBI Taxonomy" id="229533"/>
    <lineage>
        <taxon>Eukaryota</taxon>
        <taxon>Fungi</taxon>
        <taxon>Dikarya</taxon>
        <taxon>Ascomycota</taxon>
        <taxon>Pezizomycotina</taxon>
        <taxon>Sordariomycetes</taxon>
        <taxon>Hypocreomycetidae</taxon>
        <taxon>Hypocreales</taxon>
        <taxon>Nectriaceae</taxon>
        <taxon>Fusarium</taxon>
    </lineage>
</organism>
<evidence type="ECO:0000313" key="1">
    <source>
        <dbReference type="EMBL" id="CEF76387.1"/>
    </source>
</evidence>
<protein>
    <submittedName>
        <fullName evidence="1">Chromosome 2, complete genome</fullName>
    </submittedName>
</protein>
<dbReference type="VEuPathDB" id="FungiDB:FGRAMPH1_01G09169"/>
<accession>A0A098DD77</accession>
<dbReference type="InParanoid" id="A0A098DD77"/>
<dbReference type="AlphaFoldDB" id="A0A098DD77"/>
<proteinExistence type="predicted"/>
<evidence type="ECO:0000313" key="3">
    <source>
        <dbReference type="Proteomes" id="UP000070720"/>
    </source>
</evidence>
<reference evidence="2 3" key="1">
    <citation type="journal article" date="2007" name="Science">
        <title>The Fusarium graminearum genome reveals a link between localized polymorphism and pathogen specialization.</title>
        <authorList>
            <person name="Cuomo C.A."/>
            <person name="Gueldener U."/>
            <person name="Xu J.-R."/>
            <person name="Trail F."/>
            <person name="Turgeon B.G."/>
            <person name="Di Pietro A."/>
            <person name="Walton J.D."/>
            <person name="Ma L.-J."/>
            <person name="Baker S.E."/>
            <person name="Rep M."/>
            <person name="Adam G."/>
            <person name="Antoniw J."/>
            <person name="Baldwin T."/>
            <person name="Calvo S.E."/>
            <person name="Chang Y.-L."/>
            <person name="DeCaprio D."/>
            <person name="Gale L.R."/>
            <person name="Gnerre S."/>
            <person name="Goswami R.S."/>
            <person name="Hammond-Kosack K."/>
            <person name="Harris L.J."/>
            <person name="Hilburn K."/>
            <person name="Kennell J.C."/>
            <person name="Kroken S."/>
            <person name="Magnuson J.K."/>
            <person name="Mannhaupt G."/>
            <person name="Mauceli E.W."/>
            <person name="Mewes H.-W."/>
            <person name="Mitterbauer R."/>
            <person name="Muehlbauer G."/>
            <person name="Muensterkoetter M."/>
            <person name="Nelson D."/>
            <person name="O'Donnell K."/>
            <person name="Ouellet T."/>
            <person name="Qi W."/>
            <person name="Quesneville H."/>
            <person name="Roncero M.I.G."/>
            <person name="Seong K.-Y."/>
            <person name="Tetko I.V."/>
            <person name="Urban M."/>
            <person name="Waalwijk C."/>
            <person name="Ward T.J."/>
            <person name="Yao J."/>
            <person name="Birren B.W."/>
            <person name="Kistler H.C."/>
        </authorList>
    </citation>
    <scope>NUCLEOTIDE SEQUENCE [LARGE SCALE GENOMIC DNA]</scope>
    <source>
        <strain evidence="3">ATCC MYA-4620 / CBS 123657 / FGSC 9075 / NRRL 31084 / PH-1</strain>
        <strain evidence="2">PH-1 / ATCC MYA-4620 / FGSC 9075 / NRRL 31084</strain>
    </source>
</reference>
<reference evidence="2" key="4">
    <citation type="submission" date="2017-01" db="UniProtKB">
        <authorList>
            <consortium name="EnsemblFungi"/>
        </authorList>
    </citation>
    <scope>IDENTIFICATION</scope>
    <source>
        <strain evidence="2">PH-1 / ATCC MYA-4620 / FGSC 9075 / NRRL 31084</strain>
    </source>
</reference>
<accession>A0A0E0RYR2</accession>
<gene>
    <name evidence="1" type="ORF">FGRAMPH1_01T09169</name>
</gene>
<dbReference type="EMBL" id="HG970333">
    <property type="protein sequence ID" value="CEF76387.1"/>
    <property type="molecule type" value="Genomic_DNA"/>
</dbReference>
<reference evidence="1 3" key="3">
    <citation type="journal article" date="2015" name="BMC Genomics">
        <title>The completed genome sequence of the pathogenic ascomycete fungus Fusarium graminearum.</title>
        <authorList>
            <person name="King R."/>
            <person name="Urban M."/>
            <person name="Hammond-Kosack M.C."/>
            <person name="Hassani-Pak K."/>
            <person name="Hammond-Kosack K.E."/>
        </authorList>
    </citation>
    <scope>NUCLEOTIDE SEQUENCE [LARGE SCALE GENOMIC DNA]</scope>
    <source>
        <strain evidence="3">ATCC MYA-4620 / CBS 123657 / FGSC 9075 / NRRL 31084 / PH-1</strain>
        <strain evidence="1">PH-1</strain>
    </source>
</reference>
<reference evidence="2 3" key="2">
    <citation type="journal article" date="2010" name="Nature">
        <title>Comparative genomics reveals mobile pathogenicity chromosomes in Fusarium.</title>
        <authorList>
            <person name="Ma L.J."/>
            <person name="van der Does H.C."/>
            <person name="Borkovich K.A."/>
            <person name="Coleman J.J."/>
            <person name="Daboussi M.J."/>
            <person name="Di Pietro A."/>
            <person name="Dufresne M."/>
            <person name="Freitag M."/>
            <person name="Grabherr M."/>
            <person name="Henrissat B."/>
            <person name="Houterman P.M."/>
            <person name="Kang S."/>
            <person name="Shim W.B."/>
            <person name="Woloshuk C."/>
            <person name="Xie X."/>
            <person name="Xu J.R."/>
            <person name="Antoniw J."/>
            <person name="Baker S.E."/>
            <person name="Bluhm B.H."/>
            <person name="Breakspear A."/>
            <person name="Brown D.W."/>
            <person name="Butchko R.A."/>
            <person name="Chapman S."/>
            <person name="Coulson R."/>
            <person name="Coutinho P.M."/>
            <person name="Danchin E.G."/>
            <person name="Diener A."/>
            <person name="Gale L.R."/>
            <person name="Gardiner D.M."/>
            <person name="Goff S."/>
            <person name="Hammond-Kosack K.E."/>
            <person name="Hilburn K."/>
            <person name="Hua-Van A."/>
            <person name="Jonkers W."/>
            <person name="Kazan K."/>
            <person name="Kodira C.D."/>
            <person name="Koehrsen M."/>
            <person name="Kumar L."/>
            <person name="Lee Y.H."/>
            <person name="Li L."/>
            <person name="Manners J.M."/>
            <person name="Miranda-Saavedra D."/>
            <person name="Mukherjee M."/>
            <person name="Park G."/>
            <person name="Park J."/>
            <person name="Park S.Y."/>
            <person name="Proctor R.H."/>
            <person name="Regev A."/>
            <person name="Ruiz-Roldan M.C."/>
            <person name="Sain D."/>
            <person name="Sakthikumar S."/>
            <person name="Sykes S."/>
            <person name="Schwartz D.C."/>
            <person name="Turgeon B.G."/>
            <person name="Wapinski I."/>
            <person name="Yoder O."/>
            <person name="Young S."/>
            <person name="Zeng Q."/>
            <person name="Zhou S."/>
            <person name="Galagan J."/>
            <person name="Cuomo C.A."/>
            <person name="Kistler H.C."/>
            <person name="Rep M."/>
        </authorList>
    </citation>
    <scope>GENOME REANNOTATION</scope>
    <source>
        <strain evidence="3">ATCC MYA-4620 / CBS 123657 / FGSC 9075 / NRRL 31084 / PH-1</strain>
        <strain evidence="2">PH-1 / ATCC MYA-4620 / FGSC 9075 / NRRL 31084</strain>
    </source>
</reference>
<keyword evidence="3" id="KW-1185">Reference proteome</keyword>
<dbReference type="EnsemblFungi" id="CEF76387">
    <property type="protein sequence ID" value="CEF76387"/>
    <property type="gene ID" value="FGRRES_15464"/>
</dbReference>